<dbReference type="Proteomes" id="UP000198749">
    <property type="component" value="Unassembled WGS sequence"/>
</dbReference>
<dbReference type="RefSeq" id="WP_091356438.1">
    <property type="nucleotide sequence ID" value="NZ_AP025284.1"/>
</dbReference>
<dbReference type="STRING" id="355243.SAMN03080615_01631"/>
<evidence type="ECO:0000313" key="2">
    <source>
        <dbReference type="Proteomes" id="UP000198749"/>
    </source>
</evidence>
<organism evidence="1 2">
    <name type="scientific">Amphritea atlantica</name>
    <dbReference type="NCBI Taxonomy" id="355243"/>
    <lineage>
        <taxon>Bacteria</taxon>
        <taxon>Pseudomonadati</taxon>
        <taxon>Pseudomonadota</taxon>
        <taxon>Gammaproteobacteria</taxon>
        <taxon>Oceanospirillales</taxon>
        <taxon>Oceanospirillaceae</taxon>
        <taxon>Amphritea</taxon>
    </lineage>
</organism>
<gene>
    <name evidence="1" type="ORF">SAMN03080615_01631</name>
</gene>
<dbReference type="AlphaFoldDB" id="A0A1H9GE57"/>
<sequence>MNMNEKISLIINLAIEITTTGKDHVFVNYFGPAGSTFGLEITICSNATEPGCEISKTPIYLKASSDTAANIATKLDATIAKLKELRGQP</sequence>
<protein>
    <submittedName>
        <fullName evidence="1">Uncharacterized protein</fullName>
    </submittedName>
</protein>
<dbReference type="EMBL" id="FOGB01000004">
    <property type="protein sequence ID" value="SEQ48412.1"/>
    <property type="molecule type" value="Genomic_DNA"/>
</dbReference>
<proteinExistence type="predicted"/>
<evidence type="ECO:0000313" key="1">
    <source>
        <dbReference type="EMBL" id="SEQ48412.1"/>
    </source>
</evidence>
<keyword evidence="2" id="KW-1185">Reference proteome</keyword>
<name>A0A1H9GE57_9GAMM</name>
<accession>A0A1H9GE57</accession>
<reference evidence="2" key="1">
    <citation type="submission" date="2016-10" db="EMBL/GenBank/DDBJ databases">
        <authorList>
            <person name="Varghese N."/>
            <person name="Submissions S."/>
        </authorList>
    </citation>
    <scope>NUCLEOTIDE SEQUENCE [LARGE SCALE GENOMIC DNA]</scope>
    <source>
        <strain evidence="2">DSM 18887</strain>
    </source>
</reference>